<gene>
    <name evidence="1" type="ORF">Bhyg_05397</name>
</gene>
<dbReference type="EMBL" id="WJQU01000001">
    <property type="protein sequence ID" value="KAJ6650153.1"/>
    <property type="molecule type" value="Genomic_DNA"/>
</dbReference>
<protein>
    <submittedName>
        <fullName evidence="1">Uncharacterized protein</fullName>
    </submittedName>
</protein>
<reference evidence="1" key="1">
    <citation type="submission" date="2022-07" db="EMBL/GenBank/DDBJ databases">
        <authorList>
            <person name="Trinca V."/>
            <person name="Uliana J.V.C."/>
            <person name="Torres T.T."/>
            <person name="Ward R.J."/>
            <person name="Monesi N."/>
        </authorList>
    </citation>
    <scope>NUCLEOTIDE SEQUENCE</scope>
    <source>
        <strain evidence="1">HSMRA1968</strain>
        <tissue evidence="1">Whole embryos</tissue>
    </source>
</reference>
<evidence type="ECO:0000313" key="1">
    <source>
        <dbReference type="EMBL" id="KAJ6650153.1"/>
    </source>
</evidence>
<organism evidence="1 2">
    <name type="scientific">Pseudolycoriella hygida</name>
    <dbReference type="NCBI Taxonomy" id="35572"/>
    <lineage>
        <taxon>Eukaryota</taxon>
        <taxon>Metazoa</taxon>
        <taxon>Ecdysozoa</taxon>
        <taxon>Arthropoda</taxon>
        <taxon>Hexapoda</taxon>
        <taxon>Insecta</taxon>
        <taxon>Pterygota</taxon>
        <taxon>Neoptera</taxon>
        <taxon>Endopterygota</taxon>
        <taxon>Diptera</taxon>
        <taxon>Nematocera</taxon>
        <taxon>Sciaroidea</taxon>
        <taxon>Sciaridae</taxon>
        <taxon>Pseudolycoriella</taxon>
    </lineage>
</organism>
<sequence>MRCKEFQVNYLPL</sequence>
<keyword evidence="2" id="KW-1185">Reference proteome</keyword>
<accession>A0A9Q0SA87</accession>
<comment type="caution">
    <text evidence="1">The sequence shown here is derived from an EMBL/GenBank/DDBJ whole genome shotgun (WGS) entry which is preliminary data.</text>
</comment>
<proteinExistence type="predicted"/>
<name>A0A9Q0SA87_9DIPT</name>
<evidence type="ECO:0000313" key="2">
    <source>
        <dbReference type="Proteomes" id="UP001151699"/>
    </source>
</evidence>
<dbReference type="Proteomes" id="UP001151699">
    <property type="component" value="Chromosome A"/>
</dbReference>